<evidence type="ECO:0000313" key="2">
    <source>
        <dbReference type="EMBL" id="SFE42417.1"/>
    </source>
</evidence>
<dbReference type="InterPro" id="IPR025294">
    <property type="entry name" value="DUF4156"/>
</dbReference>
<protein>
    <recommendedName>
        <fullName evidence="4">DUF4156 domain-containing protein</fullName>
    </recommendedName>
</protein>
<feature type="chain" id="PRO_5011618061" description="DUF4156 domain-containing protein" evidence="1">
    <location>
        <begin position="20"/>
        <end position="111"/>
    </location>
</feature>
<dbReference type="EMBL" id="FONH01000002">
    <property type="protein sequence ID" value="SFE42417.1"/>
    <property type="molecule type" value="Genomic_DNA"/>
</dbReference>
<dbReference type="AlphaFoldDB" id="A0A1I2AFC9"/>
<gene>
    <name evidence="2" type="ORF">SAMN02799615_01013</name>
</gene>
<organism evidence="2 3">
    <name type="scientific">Dyella marensis</name>
    <dbReference type="NCBI Taxonomy" id="500610"/>
    <lineage>
        <taxon>Bacteria</taxon>
        <taxon>Pseudomonadati</taxon>
        <taxon>Pseudomonadota</taxon>
        <taxon>Gammaproteobacteria</taxon>
        <taxon>Lysobacterales</taxon>
        <taxon>Rhodanobacteraceae</taxon>
        <taxon>Dyella</taxon>
    </lineage>
</organism>
<evidence type="ECO:0000256" key="1">
    <source>
        <dbReference type="SAM" id="SignalP"/>
    </source>
</evidence>
<name>A0A1I2AFC9_9GAMM</name>
<sequence length="111" mass="11527">MKKMMAIACAMMMVGCATTKPIAGSEKVRFTNTEPQGCKLLGDITGSQAAVFRTGADIETGARADLKNKASAMGGNVVQILTSNPSQSQVDGYTGVKATTMSANVFSCAQR</sequence>
<accession>A0A1I2AFC9</accession>
<keyword evidence="1" id="KW-0732">Signal</keyword>
<dbReference type="Proteomes" id="UP000199477">
    <property type="component" value="Unassembled WGS sequence"/>
</dbReference>
<dbReference type="STRING" id="500610.SAMN02799615_01013"/>
<dbReference type="Pfam" id="PF13698">
    <property type="entry name" value="DUF4156"/>
    <property type="match status" value="1"/>
</dbReference>
<feature type="signal peptide" evidence="1">
    <location>
        <begin position="1"/>
        <end position="19"/>
    </location>
</feature>
<keyword evidence="3" id="KW-1185">Reference proteome</keyword>
<reference evidence="3" key="1">
    <citation type="submission" date="2016-10" db="EMBL/GenBank/DDBJ databases">
        <authorList>
            <person name="Varghese N."/>
            <person name="Submissions S."/>
        </authorList>
    </citation>
    <scope>NUCLEOTIDE SEQUENCE [LARGE SCALE GENOMIC DNA]</scope>
    <source>
        <strain evidence="3">UNC178MFTsu3.1</strain>
    </source>
</reference>
<evidence type="ECO:0000313" key="3">
    <source>
        <dbReference type="Proteomes" id="UP000199477"/>
    </source>
</evidence>
<proteinExistence type="predicted"/>
<evidence type="ECO:0008006" key="4">
    <source>
        <dbReference type="Google" id="ProtNLM"/>
    </source>
</evidence>
<dbReference type="PROSITE" id="PS51257">
    <property type="entry name" value="PROKAR_LIPOPROTEIN"/>
    <property type="match status" value="1"/>
</dbReference>